<sequence>MSPSTIFSIQLILGYVPWLLFLGAYGWPRLKAMDAVQAQRAIATLHSFRFFGLAFILPGVVGPDLPAGFAPSAAYGDFATGVLAMLALATVGIRPLFWLFVVAFNVVGTADLLVNYYHGARFGLPEQAGELAATYWIPILYVPALMITHVVAFYLLVRRQAGTSQTLAESAASLALSPASTRLQRR</sequence>
<dbReference type="RefSeq" id="WP_136357060.1">
    <property type="nucleotide sequence ID" value="NZ_SSNY01000005.1"/>
</dbReference>
<organism evidence="2 3">
    <name type="scientific">Ollibium composti</name>
    <dbReference type="NCBI Taxonomy" id="2675109"/>
    <lineage>
        <taxon>Bacteria</taxon>
        <taxon>Pseudomonadati</taxon>
        <taxon>Pseudomonadota</taxon>
        <taxon>Alphaproteobacteria</taxon>
        <taxon>Hyphomicrobiales</taxon>
        <taxon>Phyllobacteriaceae</taxon>
        <taxon>Ollibium</taxon>
    </lineage>
</organism>
<keyword evidence="1" id="KW-1133">Transmembrane helix</keyword>
<evidence type="ECO:0000256" key="1">
    <source>
        <dbReference type="SAM" id="Phobius"/>
    </source>
</evidence>
<gene>
    <name evidence="2" type="ORF">E6C48_10990</name>
</gene>
<dbReference type="Proteomes" id="UP000306441">
    <property type="component" value="Unassembled WGS sequence"/>
</dbReference>
<keyword evidence="1" id="KW-0812">Transmembrane</keyword>
<feature type="transmembrane region" description="Helical" evidence="1">
    <location>
        <begin position="136"/>
        <end position="157"/>
    </location>
</feature>
<keyword evidence="1" id="KW-0472">Membrane</keyword>
<feature type="transmembrane region" description="Helical" evidence="1">
    <location>
        <begin position="96"/>
        <end position="116"/>
    </location>
</feature>
<evidence type="ECO:0000313" key="2">
    <source>
        <dbReference type="EMBL" id="THF57521.1"/>
    </source>
</evidence>
<evidence type="ECO:0000313" key="3">
    <source>
        <dbReference type="Proteomes" id="UP000306441"/>
    </source>
</evidence>
<accession>A0ABY2QA55</accession>
<comment type="caution">
    <text evidence="2">The sequence shown here is derived from an EMBL/GenBank/DDBJ whole genome shotgun (WGS) entry which is preliminary data.</text>
</comment>
<protein>
    <submittedName>
        <fullName evidence="2">Uncharacterized protein</fullName>
    </submittedName>
</protein>
<reference evidence="2 3" key="1">
    <citation type="submission" date="2019-04" db="EMBL/GenBank/DDBJ databases">
        <title>Mesorhizobium composti sp. nov., isolated from compost.</title>
        <authorList>
            <person name="Lin S.-Y."/>
            <person name="Hameed A."/>
            <person name="Hsieh Y.-T."/>
            <person name="Young C.-C."/>
        </authorList>
    </citation>
    <scope>NUCLEOTIDE SEQUENCE [LARGE SCALE GENOMIC DNA]</scope>
    <source>
        <strain evidence="2 3">CC-YTH430</strain>
    </source>
</reference>
<proteinExistence type="predicted"/>
<dbReference type="EMBL" id="SSNY01000005">
    <property type="protein sequence ID" value="THF57521.1"/>
    <property type="molecule type" value="Genomic_DNA"/>
</dbReference>
<feature type="transmembrane region" description="Helical" evidence="1">
    <location>
        <begin position="40"/>
        <end position="61"/>
    </location>
</feature>
<feature type="transmembrane region" description="Helical" evidence="1">
    <location>
        <begin position="67"/>
        <end position="89"/>
    </location>
</feature>
<keyword evidence="3" id="KW-1185">Reference proteome</keyword>
<name>A0ABY2QA55_9HYPH</name>
<feature type="transmembrane region" description="Helical" evidence="1">
    <location>
        <begin position="6"/>
        <end position="28"/>
    </location>
</feature>